<dbReference type="GO" id="GO:0016020">
    <property type="term" value="C:membrane"/>
    <property type="evidence" value="ECO:0007669"/>
    <property type="project" value="InterPro"/>
</dbReference>
<evidence type="ECO:0000256" key="3">
    <source>
        <dbReference type="ARBA" id="ARBA00022741"/>
    </source>
</evidence>
<evidence type="ECO:0000259" key="6">
    <source>
        <dbReference type="PROSITE" id="PS50893"/>
    </source>
</evidence>
<dbReference type="OrthoDB" id="8061355at2759"/>
<keyword evidence="4" id="KW-0067">ATP-binding</keyword>
<keyword evidence="8" id="KW-1185">Reference proteome</keyword>
<comment type="caution">
    <text evidence="7">The sequence shown here is derived from an EMBL/GenBank/DDBJ whole genome shotgun (WGS) entry which is preliminary data.</text>
</comment>
<dbReference type="STRING" id="282301.A0A267G6W1"/>
<evidence type="ECO:0000256" key="4">
    <source>
        <dbReference type="ARBA" id="ARBA00022840"/>
    </source>
</evidence>
<protein>
    <recommendedName>
        <fullName evidence="6">ABC transporter domain-containing protein</fullName>
    </recommendedName>
</protein>
<keyword evidence="5" id="KW-0472">Membrane</keyword>
<dbReference type="InterPro" id="IPR003439">
    <property type="entry name" value="ABC_transporter-like_ATP-bd"/>
</dbReference>
<keyword evidence="3" id="KW-0547">Nucleotide-binding</keyword>
<dbReference type="PANTHER" id="PTHR19229:SF36">
    <property type="entry name" value="ATP-BINDING CASSETTE SUB-FAMILY A MEMBER 2"/>
    <property type="match status" value="1"/>
</dbReference>
<feature type="transmembrane region" description="Helical" evidence="5">
    <location>
        <begin position="425"/>
        <end position="445"/>
    </location>
</feature>
<reference evidence="7 8" key="1">
    <citation type="submission" date="2017-06" db="EMBL/GenBank/DDBJ databases">
        <title>A platform for efficient transgenesis in Macrostomum lignano, a flatworm model organism for stem cell research.</title>
        <authorList>
            <person name="Berezikov E."/>
        </authorList>
    </citation>
    <scope>NUCLEOTIDE SEQUENCE [LARGE SCALE GENOMIC DNA]</scope>
    <source>
        <strain evidence="7">DV1</strain>
        <tissue evidence="7">Whole organism</tissue>
    </source>
</reference>
<organism evidence="7 8">
    <name type="scientific">Macrostomum lignano</name>
    <dbReference type="NCBI Taxonomy" id="282301"/>
    <lineage>
        <taxon>Eukaryota</taxon>
        <taxon>Metazoa</taxon>
        <taxon>Spiralia</taxon>
        <taxon>Lophotrochozoa</taxon>
        <taxon>Platyhelminthes</taxon>
        <taxon>Rhabditophora</taxon>
        <taxon>Macrostomorpha</taxon>
        <taxon>Macrostomida</taxon>
        <taxon>Macrostomidae</taxon>
        <taxon>Macrostomum</taxon>
    </lineage>
</organism>
<dbReference type="EMBL" id="NIVC01000545">
    <property type="protein sequence ID" value="PAA81157.1"/>
    <property type="molecule type" value="Genomic_DNA"/>
</dbReference>
<dbReference type="PANTHER" id="PTHR19229">
    <property type="entry name" value="ATP-BINDING CASSETTE TRANSPORTER SUBFAMILY A ABCA"/>
    <property type="match status" value="1"/>
</dbReference>
<feature type="transmembrane region" description="Helical" evidence="5">
    <location>
        <begin position="354"/>
        <end position="376"/>
    </location>
</feature>
<feature type="transmembrane region" description="Helical" evidence="5">
    <location>
        <begin position="47"/>
        <end position="66"/>
    </location>
</feature>
<evidence type="ECO:0000313" key="8">
    <source>
        <dbReference type="Proteomes" id="UP000215902"/>
    </source>
</evidence>
<evidence type="ECO:0000256" key="5">
    <source>
        <dbReference type="SAM" id="Phobius"/>
    </source>
</evidence>
<evidence type="ECO:0000313" key="7">
    <source>
        <dbReference type="EMBL" id="PAA81157.1"/>
    </source>
</evidence>
<keyword evidence="5" id="KW-0812">Transmembrane</keyword>
<feature type="transmembrane region" description="Helical" evidence="5">
    <location>
        <begin position="881"/>
        <end position="901"/>
    </location>
</feature>
<dbReference type="InterPro" id="IPR027417">
    <property type="entry name" value="P-loop_NTPase"/>
</dbReference>
<dbReference type="SMART" id="SM00382">
    <property type="entry name" value="AAA"/>
    <property type="match status" value="2"/>
</dbReference>
<keyword evidence="1" id="KW-0813">Transport</keyword>
<feature type="transmembrane region" description="Helical" evidence="5">
    <location>
        <begin position="1081"/>
        <end position="1101"/>
    </location>
</feature>
<accession>A0A267G6W1</accession>
<feature type="domain" description="ABC transporter" evidence="6">
    <location>
        <begin position="1340"/>
        <end position="1574"/>
    </location>
</feature>
<feature type="transmembrane region" description="Helical" evidence="5">
    <location>
        <begin position="1131"/>
        <end position="1152"/>
    </location>
</feature>
<sequence>MTKQGEKTEQQIVEDDAASVESFSSYYKSSACSQFGYLFLLMLKLKTWWFLLLILPVSLLLSNMYLPMLIKPITESYKENLRIYTTSEFTAEEKRVLVDRKSFPAEVAALERIAKDRGGTTGWLVDCTPESKCREGLISEREQTSAYIRFSKNSNVTRAISECLWVKDSSLRCVFTYQLMVQAIFSANGTENSEFNDVQFFTLKDFKDFNNNDDKIINDVELKRSKCSEWIIKGLPVFDDNLEVYIEASLSLSTIGIALYFLVATAFRMRAIKQNGFLKQLFLSGLSVTSYWTVIWLITLVECLVFSGFFVMSYVLQCPGIYPAKNVLCVFLVLNLYCLVWAGIIFSVELLVPSALAALMITLLVSFGQIISFSYYSAMKTAGTFLPFLFPPMHTKSYIFTHMSADIRHRLTGKDPLANQSSPHLSVLLSISGTVLFFSLLVTYLDGLLNSGNGLNLPWYYPLTCRFWFPEKAKDDDRVHLSNKVVEDPAVEVVTGLSVSIIADRISKSYDNCCGCWLGPEVLHRMSCLVYRDQVTALVGHSTSGKSTMLKILTGDEQPTSGTAYVAGFRVTDPLERLAARGVFSVCPQIDSLCGSLTSMECIEAALISRGANFPSELDRARVMLEQLQVRGIETAKTRELSASQKRKLSTVIALLADPDVVFLDEPTNGLDPISALQLWGLLQEEKQGRSIVVCTESMHEADLLADRKMILCDGDLVCAGTSQFLQRLFGCRATLNVKLKREKDFSRLLMELPQTRLKQRKSVEVQLEVKDSGSLRMLDEVVKKLENSKDIVASFSVSQTTIGDVFKKLDGMTISEFSQHLRSGKLSEYLEDIYNDMSSTNPDLSQSQTSASSVSPSSIRRFGGIFIINMKRQLRSAWQIVGRIVLPLIFLLSLSVWCPLMMSAYNSQPKIDSVKEMQETDTYSGLFGVKSQTYSKATNLRIVCMRDSEIVETYDTEFCRKLQLMEKTLVKPRIILKPKTESMKKFLQQPSTIRQLRQGCKGIEDVMPPCIVYYSTVWNQSFPNNQRSISIGVFLDANSVDDTSHALRRGFEKISQFFRAGEVKNTTALSNLLPFSQYGYFNIEILLLFAFFCLFSASFIRDVVEDITSNVQLQFLATGMSRWSYWAHTFFVHWFQYAICFSIAASVPIIWERYRSLFYLLNVYLPVLLFGTASNQLTAYVIASLSTSSLAVTTVCYQIFTLLMQWILVTMHLQGIPLFALLIFLLPSVAPFSTAYFGMIQVIYKLEYYHLKSISDISNVYVDVWSNNIFYLLSVAAMLVHLIILSRIMILIRKWDVIHYKFSKTGNYNDLDIDAPKNPSVDTEEKRLLKSLRNRDNVLEIAKLRKTYPNGVEAVRGVTFGVMTGEILGLLGSSGAGKSSLLSVIVGKEKPTEGTFGVRSRNANWQLNSTSVPLGAVGYCPQYCPLYDSITMSEHLILYARILGVPSALAERQSISLMSSLGLLNRQHSRTNQLSIGEKRRLCLAIALLGNPALVVIDEATAGVDPKARGLIRGAVVALRNQSRAVLLSTRRLEQADALCDRVGVLNRGRMIALNTVQSLSSLFDEAYTLELTMERVGLAKLQQNKQNLKGSLAVIFEGTSVLNDWGQCVQICVPKSATGGVLNVLGWLANNTKLLGVQRYTMRQMSFDESLVFLAGRFDPPKSLRKQAVIT</sequence>
<evidence type="ECO:0000256" key="1">
    <source>
        <dbReference type="ARBA" id="ARBA00022448"/>
    </source>
</evidence>
<dbReference type="SUPFAM" id="SSF52540">
    <property type="entry name" value="P-loop containing nucleoside triphosphate hydrolases"/>
    <property type="match status" value="2"/>
</dbReference>
<feature type="transmembrane region" description="Helical" evidence="5">
    <location>
        <begin position="1190"/>
        <end position="1210"/>
    </location>
</feature>
<proteinExistence type="predicted"/>
<feature type="transmembrane region" description="Helical" evidence="5">
    <location>
        <begin position="1270"/>
        <end position="1293"/>
    </location>
</feature>
<dbReference type="Pfam" id="PF00005">
    <property type="entry name" value="ABC_tran"/>
    <property type="match status" value="2"/>
</dbReference>
<feature type="transmembrane region" description="Helical" evidence="5">
    <location>
        <begin position="327"/>
        <end position="348"/>
    </location>
</feature>
<feature type="transmembrane region" description="Helical" evidence="5">
    <location>
        <begin position="250"/>
        <end position="271"/>
    </location>
</feature>
<dbReference type="InterPro" id="IPR026082">
    <property type="entry name" value="ABCA"/>
</dbReference>
<keyword evidence="5" id="KW-1133">Transmembrane helix</keyword>
<gene>
    <name evidence="7" type="ORF">BOX15_Mlig028078g3</name>
</gene>
<dbReference type="Proteomes" id="UP000215902">
    <property type="component" value="Unassembled WGS sequence"/>
</dbReference>
<name>A0A267G6W1_9PLAT</name>
<feature type="transmembrane region" description="Helical" evidence="5">
    <location>
        <begin position="1164"/>
        <end position="1184"/>
    </location>
</feature>
<dbReference type="GO" id="GO:0005524">
    <property type="term" value="F:ATP binding"/>
    <property type="evidence" value="ECO:0007669"/>
    <property type="project" value="UniProtKB-KW"/>
</dbReference>
<keyword evidence="2" id="KW-0677">Repeat</keyword>
<dbReference type="GO" id="GO:0140359">
    <property type="term" value="F:ABC-type transporter activity"/>
    <property type="evidence" value="ECO:0007669"/>
    <property type="project" value="InterPro"/>
</dbReference>
<feature type="transmembrane region" description="Helical" evidence="5">
    <location>
        <begin position="291"/>
        <end position="315"/>
    </location>
</feature>
<dbReference type="PROSITE" id="PS50893">
    <property type="entry name" value="ABC_TRANSPORTER_2"/>
    <property type="match status" value="2"/>
</dbReference>
<feature type="domain" description="ABC transporter" evidence="6">
    <location>
        <begin position="501"/>
        <end position="739"/>
    </location>
</feature>
<dbReference type="Gene3D" id="3.40.50.300">
    <property type="entry name" value="P-loop containing nucleotide triphosphate hydrolases"/>
    <property type="match status" value="2"/>
</dbReference>
<evidence type="ECO:0000256" key="2">
    <source>
        <dbReference type="ARBA" id="ARBA00022737"/>
    </source>
</evidence>
<dbReference type="GO" id="GO:0016887">
    <property type="term" value="F:ATP hydrolysis activity"/>
    <property type="evidence" value="ECO:0007669"/>
    <property type="project" value="InterPro"/>
</dbReference>
<dbReference type="InterPro" id="IPR003593">
    <property type="entry name" value="AAA+_ATPase"/>
</dbReference>
<feature type="transmembrane region" description="Helical" evidence="5">
    <location>
        <begin position="1217"/>
        <end position="1245"/>
    </location>
</feature>